<dbReference type="InterPro" id="IPR031372">
    <property type="entry name" value="CAMSAP_CC1"/>
</dbReference>
<dbReference type="GO" id="GO:0036449">
    <property type="term" value="C:microtubule minus-end"/>
    <property type="evidence" value="ECO:0007669"/>
    <property type="project" value="TreeGrafter"/>
</dbReference>
<evidence type="ECO:0000313" key="1">
    <source>
        <dbReference type="Ensembl" id="ENSPNYP00000010488.1"/>
    </source>
</evidence>
<dbReference type="AlphaFoldDB" id="A0A3B4FL15"/>
<dbReference type="GO" id="GO:0005516">
    <property type="term" value="F:calmodulin binding"/>
    <property type="evidence" value="ECO:0007669"/>
    <property type="project" value="InterPro"/>
</dbReference>
<organism evidence="1">
    <name type="scientific">Pundamilia nyererei</name>
    <dbReference type="NCBI Taxonomy" id="303518"/>
    <lineage>
        <taxon>Eukaryota</taxon>
        <taxon>Metazoa</taxon>
        <taxon>Chordata</taxon>
        <taxon>Craniata</taxon>
        <taxon>Vertebrata</taxon>
        <taxon>Euteleostomi</taxon>
        <taxon>Actinopterygii</taxon>
        <taxon>Neopterygii</taxon>
        <taxon>Teleostei</taxon>
        <taxon>Neoteleostei</taxon>
        <taxon>Acanthomorphata</taxon>
        <taxon>Ovalentaria</taxon>
        <taxon>Cichlomorphae</taxon>
        <taxon>Cichliformes</taxon>
        <taxon>Cichlidae</taxon>
        <taxon>African cichlids</taxon>
        <taxon>Pseudocrenilabrinae</taxon>
        <taxon>Haplochromini</taxon>
        <taxon>Pundamilia</taxon>
    </lineage>
</organism>
<name>A0A3B4FL15_9CICH</name>
<dbReference type="STRING" id="303518.ENSPNYP00000010488"/>
<dbReference type="GO" id="GO:0031122">
    <property type="term" value="P:cytoplasmic microtubule organization"/>
    <property type="evidence" value="ECO:0007669"/>
    <property type="project" value="TreeGrafter"/>
</dbReference>
<dbReference type="Pfam" id="PF17095">
    <property type="entry name" value="CAMSAP_CC1"/>
    <property type="match status" value="1"/>
</dbReference>
<dbReference type="GeneTree" id="ENSGT01150000287700"/>
<dbReference type="InterPro" id="IPR032940">
    <property type="entry name" value="CAMSAP"/>
</dbReference>
<dbReference type="PANTHER" id="PTHR21595:SF1">
    <property type="entry name" value="CALMODULIN-REGULATED SPECTRIN-ASSOCIATED PROTEIN 2"/>
    <property type="match status" value="1"/>
</dbReference>
<sequence>MKLEEKRRAIEAQKKKVEAAFTRHRQRMGRTAFLNVVRCSLSRCRRSKGRQTAGSEETQRIGKTWWRCLSRT</sequence>
<reference evidence="1" key="1">
    <citation type="submission" date="2023-09" db="UniProtKB">
        <authorList>
            <consortium name="Ensembl"/>
        </authorList>
    </citation>
    <scope>IDENTIFICATION</scope>
</reference>
<dbReference type="PANTHER" id="PTHR21595">
    <property type="entry name" value="PATRONIN"/>
    <property type="match status" value="1"/>
</dbReference>
<dbReference type="GO" id="GO:0007026">
    <property type="term" value="P:negative regulation of microtubule depolymerization"/>
    <property type="evidence" value="ECO:0007669"/>
    <property type="project" value="TreeGrafter"/>
</dbReference>
<proteinExistence type="predicted"/>
<protein>
    <submittedName>
        <fullName evidence="1">Uncharacterized protein</fullName>
    </submittedName>
</protein>
<dbReference type="Ensembl" id="ENSPNYT00000010745.1">
    <property type="protein sequence ID" value="ENSPNYP00000010488.1"/>
    <property type="gene ID" value="ENSPNYG00000007963.1"/>
</dbReference>
<accession>A0A3B4FL15</accession>
<dbReference type="GO" id="GO:0030507">
    <property type="term" value="F:spectrin binding"/>
    <property type="evidence" value="ECO:0007669"/>
    <property type="project" value="InterPro"/>
</dbReference>
<dbReference type="GO" id="GO:0051011">
    <property type="term" value="F:microtubule minus-end binding"/>
    <property type="evidence" value="ECO:0007669"/>
    <property type="project" value="TreeGrafter"/>
</dbReference>
<dbReference type="GO" id="GO:0031175">
    <property type="term" value="P:neuron projection development"/>
    <property type="evidence" value="ECO:0007669"/>
    <property type="project" value="InterPro"/>
</dbReference>